<dbReference type="EMBL" id="JAGSOY010000001">
    <property type="protein sequence ID" value="MBU2709575.1"/>
    <property type="molecule type" value="Genomic_DNA"/>
</dbReference>
<name>A0ABS5Z8F5_9GAMM</name>
<organism evidence="3 4">
    <name type="scientific">Zooshikella harenae</name>
    <dbReference type="NCBI Taxonomy" id="2827238"/>
    <lineage>
        <taxon>Bacteria</taxon>
        <taxon>Pseudomonadati</taxon>
        <taxon>Pseudomonadota</taxon>
        <taxon>Gammaproteobacteria</taxon>
        <taxon>Oceanospirillales</taxon>
        <taxon>Zooshikellaceae</taxon>
        <taxon>Zooshikella</taxon>
    </lineage>
</organism>
<dbReference type="InterPro" id="IPR007813">
    <property type="entry name" value="PilN"/>
</dbReference>
<feature type="coiled-coil region" evidence="1">
    <location>
        <begin position="47"/>
        <end position="91"/>
    </location>
</feature>
<evidence type="ECO:0000313" key="3">
    <source>
        <dbReference type="EMBL" id="MBU2709575.1"/>
    </source>
</evidence>
<keyword evidence="1" id="KW-0175">Coiled coil</keyword>
<keyword evidence="2" id="KW-0472">Membrane</keyword>
<gene>
    <name evidence="3" type="ORF">KCG35_00730</name>
</gene>
<keyword evidence="2" id="KW-0812">Transmembrane</keyword>
<evidence type="ECO:0000313" key="4">
    <source>
        <dbReference type="Proteomes" id="UP000690515"/>
    </source>
</evidence>
<keyword evidence="4" id="KW-1185">Reference proteome</keyword>
<feature type="transmembrane region" description="Helical" evidence="2">
    <location>
        <begin position="21"/>
        <end position="39"/>
    </location>
</feature>
<dbReference type="PANTHER" id="PTHR40278">
    <property type="entry name" value="DNA UTILIZATION PROTEIN HOFN"/>
    <property type="match status" value="1"/>
</dbReference>
<dbReference type="Pfam" id="PF05137">
    <property type="entry name" value="PilN"/>
    <property type="match status" value="1"/>
</dbReference>
<dbReference type="Proteomes" id="UP000690515">
    <property type="component" value="Unassembled WGS sequence"/>
</dbReference>
<dbReference type="InterPro" id="IPR052534">
    <property type="entry name" value="Extracell_DNA_Util/SecSys_Comp"/>
</dbReference>
<evidence type="ECO:0000256" key="1">
    <source>
        <dbReference type="SAM" id="Coils"/>
    </source>
</evidence>
<accession>A0ABS5Z8F5</accession>
<proteinExistence type="predicted"/>
<protein>
    <submittedName>
        <fullName evidence="3">PilN domain-containing protein</fullName>
    </submittedName>
</protein>
<reference evidence="3 4" key="1">
    <citation type="submission" date="2021-04" db="EMBL/GenBank/DDBJ databases">
        <authorList>
            <person name="Pira H."/>
            <person name="Risdian C."/>
            <person name="Wink J."/>
        </authorList>
    </citation>
    <scope>NUCLEOTIDE SEQUENCE [LARGE SCALE GENOMIC DNA]</scope>
    <source>
        <strain evidence="3 4">WH53</strain>
    </source>
</reference>
<keyword evidence="2" id="KW-1133">Transmembrane helix</keyword>
<sequence length="188" mass="21612">MAKINLLPWREKRREERKKHFLTALGVTVAIAAGLVFLGDRQINGAIANQQGRNEFLKKEIAALDLKIDEIKELKKRREQLLERMNVIKRLQGDRPIIVRIFDELVRVIPDGVYFNHLVLASNKLSITGVAESNNRVSTLMRQFDSSKWFKEPNLTSVKRNSANKSMNNFVMAVLKTTPEADKKDKEK</sequence>
<dbReference type="PANTHER" id="PTHR40278:SF2">
    <property type="entry name" value="TYPE IV PILUS INNER MEMBRANE COMPONENT PILN"/>
    <property type="match status" value="1"/>
</dbReference>
<dbReference type="RefSeq" id="WP_215817741.1">
    <property type="nucleotide sequence ID" value="NZ_JAGSOY010000001.1"/>
</dbReference>
<evidence type="ECO:0000256" key="2">
    <source>
        <dbReference type="SAM" id="Phobius"/>
    </source>
</evidence>
<comment type="caution">
    <text evidence="3">The sequence shown here is derived from an EMBL/GenBank/DDBJ whole genome shotgun (WGS) entry which is preliminary data.</text>
</comment>